<accession>A0A097QT91</accession>
<proteinExistence type="predicted"/>
<reference evidence="1 2" key="1">
    <citation type="journal article" date="2015" name="Int. J. Syst. Evol. Microbiol.">
        <title>Thermococcus eurythermalis sp. nov., a conditional piezophilic hyperthermophilic archaeon with a wide temperature range isolated from an oil-immersed chimney in the Guaymas Basin.</title>
        <authorList>
            <person name="Zhao W."/>
            <person name="Zeng X."/>
            <person name="Xiao X."/>
        </authorList>
    </citation>
    <scope>NUCLEOTIDE SEQUENCE [LARGE SCALE GENOMIC DNA]</scope>
    <source>
        <strain evidence="1 2">A501</strain>
    </source>
</reference>
<dbReference type="RefSeq" id="WP_050002670.1">
    <property type="nucleotide sequence ID" value="NZ_CP008887.1"/>
</dbReference>
<sequence>MDELEFCVKSLSYPLGMLLEGMERAPGKSVRVTKNRITLPDVPFAALCYLTGIALYDSLDLVDKKRLQNDYEALERFRAKLLGSKLGDRLRPYLESPGLYVSPGERLAVDWLEFEARMEAVEPYLKRFLELKETVGSRDSLLREAGFLGELSPDRGLLLIYLAEDENLKALINAALGKHNPEFRAMALRHFRALRG</sequence>
<dbReference type="AlphaFoldDB" id="A0A097QT91"/>
<gene>
    <name evidence="1" type="ORF">TEU_04720</name>
</gene>
<name>A0A097QT91_9EURY</name>
<dbReference type="OrthoDB" id="91317at2157"/>
<dbReference type="HOGENOM" id="CLU_1387637_0_0_2"/>
<organism evidence="1 2">
    <name type="scientific">Thermococcus eurythermalis</name>
    <dbReference type="NCBI Taxonomy" id="1505907"/>
    <lineage>
        <taxon>Archaea</taxon>
        <taxon>Methanobacteriati</taxon>
        <taxon>Methanobacteriota</taxon>
        <taxon>Thermococci</taxon>
        <taxon>Thermococcales</taxon>
        <taxon>Thermococcaceae</taxon>
        <taxon>Thermococcus</taxon>
    </lineage>
</organism>
<dbReference type="Proteomes" id="UP000029980">
    <property type="component" value="Chromosome"/>
</dbReference>
<dbReference type="KEGG" id="teu:TEU_04720"/>
<protein>
    <submittedName>
        <fullName evidence="1">Uncharacterized protein</fullName>
    </submittedName>
</protein>
<dbReference type="EMBL" id="CP008887">
    <property type="protein sequence ID" value="AIU69692.1"/>
    <property type="molecule type" value="Genomic_DNA"/>
</dbReference>
<evidence type="ECO:0000313" key="2">
    <source>
        <dbReference type="Proteomes" id="UP000029980"/>
    </source>
</evidence>
<evidence type="ECO:0000313" key="1">
    <source>
        <dbReference type="EMBL" id="AIU69692.1"/>
    </source>
</evidence>
<dbReference type="GeneID" id="25152737"/>
<keyword evidence="2" id="KW-1185">Reference proteome</keyword>